<dbReference type="GO" id="GO:0019843">
    <property type="term" value="F:rRNA binding"/>
    <property type="evidence" value="ECO:0007669"/>
    <property type="project" value="UniProtKB-UniRule"/>
</dbReference>
<keyword evidence="4" id="KW-0699">rRNA-binding</keyword>
<dbReference type="EMBL" id="PCYL01000033">
    <property type="protein sequence ID" value="PIR46639.1"/>
    <property type="molecule type" value="Genomic_DNA"/>
</dbReference>
<comment type="subunit">
    <text evidence="4">Part of the 50S ribosomal subunit. Contacts protein L29, and trigger factor when it is bound to the ribosome.</text>
</comment>
<dbReference type="AlphaFoldDB" id="A0A2H0RJB7"/>
<comment type="caution">
    <text evidence="5">The sequence shown here is derived from an EMBL/GenBank/DDBJ whole genome shotgun (WGS) entry which is preliminary data.</text>
</comment>
<dbReference type="GO" id="GO:0005840">
    <property type="term" value="C:ribosome"/>
    <property type="evidence" value="ECO:0007669"/>
    <property type="project" value="UniProtKB-KW"/>
</dbReference>
<evidence type="ECO:0000256" key="1">
    <source>
        <dbReference type="ARBA" id="ARBA00006700"/>
    </source>
</evidence>
<dbReference type="InterPro" id="IPR013025">
    <property type="entry name" value="Ribosomal_uL23-like"/>
</dbReference>
<dbReference type="InterPro" id="IPR012677">
    <property type="entry name" value="Nucleotide-bd_a/b_plait_sf"/>
</dbReference>
<keyword evidence="4" id="KW-0694">RNA-binding</keyword>
<comment type="similarity">
    <text evidence="1 4">Belongs to the universal ribosomal protein uL23 family.</text>
</comment>
<protein>
    <recommendedName>
        <fullName evidence="4">Large ribosomal subunit protein uL23</fullName>
    </recommendedName>
</protein>
<keyword evidence="3 4" id="KW-0687">Ribonucleoprotein</keyword>
<dbReference type="GO" id="GO:1990904">
    <property type="term" value="C:ribonucleoprotein complex"/>
    <property type="evidence" value="ECO:0007669"/>
    <property type="project" value="UniProtKB-KW"/>
</dbReference>
<accession>A0A2H0RJB7</accession>
<proteinExistence type="inferred from homology"/>
<evidence type="ECO:0000313" key="5">
    <source>
        <dbReference type="EMBL" id="PIR46639.1"/>
    </source>
</evidence>
<comment type="function">
    <text evidence="4">One of the early assembly proteins it binds 23S rRNA. One of the proteins that surrounds the polypeptide exit tunnel on the outside of the ribosome. Forms the main docking site for trigger factor binding to the ribosome.</text>
</comment>
<dbReference type="Proteomes" id="UP000230833">
    <property type="component" value="Unassembled WGS sequence"/>
</dbReference>
<keyword evidence="2 4" id="KW-0689">Ribosomal protein</keyword>
<dbReference type="InterPro" id="IPR012678">
    <property type="entry name" value="Ribosomal_uL23/eL15/eS24_sf"/>
</dbReference>
<dbReference type="HAMAP" id="MF_01369_B">
    <property type="entry name" value="Ribosomal_uL23_B"/>
    <property type="match status" value="1"/>
</dbReference>
<evidence type="ECO:0000256" key="3">
    <source>
        <dbReference type="ARBA" id="ARBA00023274"/>
    </source>
</evidence>
<evidence type="ECO:0000256" key="4">
    <source>
        <dbReference type="HAMAP-Rule" id="MF_01369"/>
    </source>
</evidence>
<reference evidence="5 6" key="1">
    <citation type="submission" date="2017-09" db="EMBL/GenBank/DDBJ databases">
        <title>Depth-based differentiation of microbial function through sediment-hosted aquifers and enrichment of novel symbionts in the deep terrestrial subsurface.</title>
        <authorList>
            <person name="Probst A.J."/>
            <person name="Ladd B."/>
            <person name="Jarett J.K."/>
            <person name="Geller-Mcgrath D.E."/>
            <person name="Sieber C.M."/>
            <person name="Emerson J.B."/>
            <person name="Anantharaman K."/>
            <person name="Thomas B.C."/>
            <person name="Malmstrom R."/>
            <person name="Stieglmeier M."/>
            <person name="Klingl A."/>
            <person name="Woyke T."/>
            <person name="Ryan C.M."/>
            <person name="Banfield J.F."/>
        </authorList>
    </citation>
    <scope>NUCLEOTIDE SEQUENCE [LARGE SCALE GENOMIC DNA]</scope>
    <source>
        <strain evidence="5">CG10_big_fil_rev_8_21_14_0_10_45_14</strain>
    </source>
</reference>
<dbReference type="GO" id="GO:0006412">
    <property type="term" value="P:translation"/>
    <property type="evidence" value="ECO:0007669"/>
    <property type="project" value="UniProtKB-UniRule"/>
</dbReference>
<dbReference type="Pfam" id="PF00276">
    <property type="entry name" value="Ribosomal_L23"/>
    <property type="match status" value="1"/>
</dbReference>
<dbReference type="SUPFAM" id="SSF54189">
    <property type="entry name" value="Ribosomal proteins S24e, L23 and L15e"/>
    <property type="match status" value="1"/>
</dbReference>
<dbReference type="GO" id="GO:0003735">
    <property type="term" value="F:structural constituent of ribosome"/>
    <property type="evidence" value="ECO:0007669"/>
    <property type="project" value="InterPro"/>
</dbReference>
<organism evidence="5 6">
    <name type="scientific">Candidatus Vogelbacteria bacterium CG10_big_fil_rev_8_21_14_0_10_45_14</name>
    <dbReference type="NCBI Taxonomy" id="1975042"/>
    <lineage>
        <taxon>Bacteria</taxon>
        <taxon>Candidatus Vogeliibacteriota</taxon>
    </lineage>
</organism>
<dbReference type="Gene3D" id="3.30.70.330">
    <property type="match status" value="1"/>
</dbReference>
<gene>
    <name evidence="4 5" type="primary">rplW</name>
    <name evidence="5" type="ORF">COV07_03150</name>
</gene>
<evidence type="ECO:0000256" key="2">
    <source>
        <dbReference type="ARBA" id="ARBA00022980"/>
    </source>
</evidence>
<name>A0A2H0RJB7_9BACT</name>
<evidence type="ECO:0000313" key="6">
    <source>
        <dbReference type="Proteomes" id="UP000230833"/>
    </source>
</evidence>
<sequence length="99" mass="11035">MITHEKRHGGLEHILVSPHITEKASEMSEIDTYSFVVDMHAEKADIIRAVQTFYGVKPVSVRVVLSRGKAKMVRGKVGRRSAFKKAYVKLAKGQTLNLG</sequence>